<feature type="domain" description="GH18" evidence="7">
    <location>
        <begin position="113"/>
        <end position="472"/>
    </location>
</feature>
<feature type="domain" description="Chitin-binding type-1" evidence="6">
    <location>
        <begin position="52"/>
        <end position="131"/>
    </location>
</feature>
<dbReference type="VEuPathDB" id="FungiDB:SPSK_06919"/>
<dbReference type="GO" id="GO:0006032">
    <property type="term" value="P:chitin catabolic process"/>
    <property type="evidence" value="ECO:0007669"/>
    <property type="project" value="TreeGrafter"/>
</dbReference>
<evidence type="ECO:0000256" key="2">
    <source>
        <dbReference type="ARBA" id="ARBA00012729"/>
    </source>
</evidence>
<dbReference type="SUPFAM" id="SSF57016">
    <property type="entry name" value="Plant lectins/antimicrobial peptides"/>
    <property type="match status" value="1"/>
</dbReference>
<dbReference type="GO" id="GO:0008061">
    <property type="term" value="F:chitin binding"/>
    <property type="evidence" value="ECO:0007669"/>
    <property type="project" value="UniProtKB-UniRule"/>
</dbReference>
<evidence type="ECO:0000256" key="3">
    <source>
        <dbReference type="ARBA" id="ARBA00022669"/>
    </source>
</evidence>
<feature type="chain" id="PRO_5002455009" description="chitinase" evidence="5">
    <location>
        <begin position="20"/>
        <end position="1180"/>
    </location>
</feature>
<dbReference type="InterPro" id="IPR029070">
    <property type="entry name" value="Chitinase_insertion_sf"/>
</dbReference>
<dbReference type="CDD" id="cd06922">
    <property type="entry name" value="ChtBD1_GH18_1"/>
    <property type="match status" value="1"/>
</dbReference>
<comment type="similarity">
    <text evidence="1">Belongs to the glycosyl hydrolase 18 family. Chitinase class V subfamily.</text>
</comment>
<reference evidence="8 9" key="2">
    <citation type="journal article" date="2015" name="Eukaryot. Cell">
        <title>Asexual propagation of a virulent clone complex in a human and feline outbreak of sporotrichosis.</title>
        <authorList>
            <person name="Teixeira Mde M."/>
            <person name="Rodrigues A.M."/>
            <person name="Tsui C.K."/>
            <person name="de Almeida L.G."/>
            <person name="Van Diepeningen A.D."/>
            <person name="van den Ende B.G."/>
            <person name="Fernandes G.F."/>
            <person name="Kano R."/>
            <person name="Hamelin R.C."/>
            <person name="Lopes-Bezerra L.M."/>
            <person name="Vasconcelos A.T."/>
            <person name="de Hoog S."/>
            <person name="de Camargo Z.P."/>
            <person name="Felipe M.S."/>
        </authorList>
    </citation>
    <scope>NUCLEOTIDE SEQUENCE [LARGE SCALE GENOMIC DNA]</scope>
    <source>
        <strain evidence="8 9">1099-18</strain>
    </source>
</reference>
<dbReference type="InterPro" id="IPR001002">
    <property type="entry name" value="Chitin-bd_1"/>
</dbReference>
<evidence type="ECO:0000259" key="7">
    <source>
        <dbReference type="PROSITE" id="PS51910"/>
    </source>
</evidence>
<comment type="caution">
    <text evidence="4">Lacks conserved residue(s) required for the propagation of feature annotation.</text>
</comment>
<dbReference type="PROSITE" id="PS50941">
    <property type="entry name" value="CHIT_BIND_I_2"/>
    <property type="match status" value="1"/>
</dbReference>
<feature type="disulfide bond" evidence="4">
    <location>
        <begin position="76"/>
        <end position="88"/>
    </location>
</feature>
<dbReference type="EMBL" id="AXCR01000004">
    <property type="protein sequence ID" value="KJR87859.1"/>
    <property type="molecule type" value="Genomic_DNA"/>
</dbReference>
<dbReference type="InterPro" id="IPR017853">
    <property type="entry name" value="GH"/>
</dbReference>
<protein>
    <recommendedName>
        <fullName evidence="2">chitinase</fullName>
        <ecNumber evidence="2">3.2.1.14</ecNumber>
    </recommendedName>
</protein>
<evidence type="ECO:0000256" key="5">
    <source>
        <dbReference type="SAM" id="SignalP"/>
    </source>
</evidence>
<keyword evidence="3 4" id="KW-0147">Chitin-binding</keyword>
<proteinExistence type="inferred from homology"/>
<dbReference type="Proteomes" id="UP000033710">
    <property type="component" value="Unassembled WGS sequence"/>
</dbReference>
<dbReference type="GO" id="GO:0005576">
    <property type="term" value="C:extracellular region"/>
    <property type="evidence" value="ECO:0007669"/>
    <property type="project" value="TreeGrafter"/>
</dbReference>
<dbReference type="GO" id="GO:0005975">
    <property type="term" value="P:carbohydrate metabolic process"/>
    <property type="evidence" value="ECO:0007669"/>
    <property type="project" value="InterPro"/>
</dbReference>
<dbReference type="Gene3D" id="3.30.60.10">
    <property type="entry name" value="Endochitinase-like"/>
    <property type="match status" value="1"/>
</dbReference>
<dbReference type="InterPro" id="IPR036861">
    <property type="entry name" value="Endochitinase-like_sf"/>
</dbReference>
<dbReference type="PROSITE" id="PS51910">
    <property type="entry name" value="GH18_2"/>
    <property type="match status" value="1"/>
</dbReference>
<dbReference type="PANTHER" id="PTHR11177">
    <property type="entry name" value="CHITINASE"/>
    <property type="match status" value="1"/>
</dbReference>
<dbReference type="EC" id="3.2.1.14" evidence="2"/>
<dbReference type="PROSITE" id="PS00026">
    <property type="entry name" value="CHIT_BIND_I_1"/>
    <property type="match status" value="1"/>
</dbReference>
<dbReference type="SUPFAM" id="SSF54556">
    <property type="entry name" value="Chitinase insertion domain"/>
    <property type="match status" value="1"/>
</dbReference>
<dbReference type="KEGG" id="ssck:SPSK_06919"/>
<accession>A0A0F2MFK0</accession>
<dbReference type="PANTHER" id="PTHR11177:SF389">
    <property type="entry name" value="CHITINASE"/>
    <property type="match status" value="1"/>
</dbReference>
<keyword evidence="4" id="KW-1015">Disulfide bond</keyword>
<dbReference type="CDD" id="cd00035">
    <property type="entry name" value="ChtBD1"/>
    <property type="match status" value="1"/>
</dbReference>
<feature type="signal peptide" evidence="5">
    <location>
        <begin position="1"/>
        <end position="19"/>
    </location>
</feature>
<dbReference type="SMART" id="SM00636">
    <property type="entry name" value="Glyco_18"/>
    <property type="match status" value="1"/>
</dbReference>
<feature type="disulfide bond" evidence="4">
    <location>
        <begin position="81"/>
        <end position="95"/>
    </location>
</feature>
<organism evidence="8 9">
    <name type="scientific">Sporothrix schenckii 1099-18</name>
    <dbReference type="NCBI Taxonomy" id="1397361"/>
    <lineage>
        <taxon>Eukaryota</taxon>
        <taxon>Fungi</taxon>
        <taxon>Dikarya</taxon>
        <taxon>Ascomycota</taxon>
        <taxon>Pezizomycotina</taxon>
        <taxon>Sordariomycetes</taxon>
        <taxon>Sordariomycetidae</taxon>
        <taxon>Ophiostomatales</taxon>
        <taxon>Ophiostomataceae</taxon>
        <taxon>Sporothrix</taxon>
    </lineage>
</organism>
<dbReference type="InterPro" id="IPR018371">
    <property type="entry name" value="Chitin-binding_1_CS"/>
</dbReference>
<dbReference type="SMART" id="SM00270">
    <property type="entry name" value="ChtBD1"/>
    <property type="match status" value="2"/>
</dbReference>
<comment type="caution">
    <text evidence="8">The sequence shown here is derived from an EMBL/GenBank/DDBJ whole genome shotgun (WGS) entry which is preliminary data.</text>
</comment>
<sequence length="1180" mass="126062">MHVLATLTVLASLAASVVAAECSATQPCAIGCCSKYGNCGLGPDYCAAANCVSSCGAKSECDPGGWGLTYANATACPLNVCCSAYGFCGTTPEFCGISTVTAPTCDVTSTGIGRVVGYYEAWATTERPCNGMHPEQIPQGIYTHVNFAFASIDPATFTVVPAANTDSDLYQRLQAIKTRDLGLQTWISIGGWTFNDDDQPTRTTFSDLAASATNQEAFFASLLQFMQTWGFTGVDIDWEYPEAPDRNGRGEDFTNFPVFLQRLRGTLDAYGFGLSVTLPSSYWYLQHFDLPRLQPWVDWFNVLEYDLHGTWDIGNQWTGAFLNAHTNLTEIRGSFDLLWRNNVDPAKINLGLAMYGRSTTVASATCTAPGCPYLSGGDAGPCSGQTGILLNSEIESIIAANGLNPTLYADAAVKTISWGDNQWVSFDDADTWKIKADYAKSVCLGGVMVWAISHDDVRGTYAKQLAGALGRAVFIDPATNVTAVVTTGFSQVDTCQWSNCGEGCPVGFAEVQLTTDPLGGSLTDKTGCFGGSVHTFCCPKTAPLPICALRGFQDSGVCNPGCAAGEAEVGAQSTGCAVGYQSACCTDDSSSMAPYGSCAWFGEPPLCSGSGSVAACPSSYPNHVVSSTSGQGGAGSCWVGAMSYCCSGSAAPAAFSDCAWSTKASNAVAASAVCEDSCPSGELLVARQQGPCALGNEAYCCKGPSVAVVGGLGGIGNLGLQVGLTTVAGADANLAVLAGTDMEDKIAVLLGQCLQEYFINPTCPALWASSIDEELYGTLSQRGIISVNQFYNYDCITQIMSAEISSPSPSEPVAVAWNNYQSKTGVGYNQLRLYVMPFNDGQLLRDPVAAISEYLCDPFNAELYMIQNQEFAESALCEYPGLGSFVEPTPTTKKMKKREVAHEAVRLTARRIEGDGVGDRDTDDERPTVYGVFNAISEGTLGIYYMRWINYRGNEIILEIAYTANEVGPWSSEQGGQATPSPTPFLPDNLQDRVHTANGYVDRFIVFHLHIPIDGNSLRVGGGAGGLYDWYLGVSALNMFHGQYMYELVRGVDTDFPEDRVRNDQIGGANLLNVRTVPLTCGINTPPDEQNRWYLGRDGTPQIQALLQTRRDTEATLATAINSWGNNLYGRGAFTPRAQNGGTGTLNYIWPSVSRTEGRGFGNYNPEEYAFDANWWPESG</sequence>
<evidence type="ECO:0000256" key="4">
    <source>
        <dbReference type="PROSITE-ProRule" id="PRU00261"/>
    </source>
</evidence>
<gene>
    <name evidence="8" type="ORF">SPSK_06919</name>
</gene>
<dbReference type="InterPro" id="IPR050314">
    <property type="entry name" value="Glycosyl_Hydrlase_18"/>
</dbReference>
<dbReference type="Gene3D" id="3.10.50.10">
    <property type="match status" value="1"/>
</dbReference>
<dbReference type="RefSeq" id="XP_016590535.1">
    <property type="nucleotide sequence ID" value="XM_016733589.1"/>
</dbReference>
<dbReference type="AlphaFoldDB" id="A0A0F2MFK0"/>
<dbReference type="Pfam" id="PF00187">
    <property type="entry name" value="Chitin_bind_1"/>
    <property type="match status" value="1"/>
</dbReference>
<dbReference type="SUPFAM" id="SSF51445">
    <property type="entry name" value="(Trans)glycosidases"/>
    <property type="match status" value="1"/>
</dbReference>
<dbReference type="GeneID" id="27668866"/>
<dbReference type="Pfam" id="PF00704">
    <property type="entry name" value="Glyco_hydro_18"/>
    <property type="match status" value="1"/>
</dbReference>
<dbReference type="InterPro" id="IPR001223">
    <property type="entry name" value="Glyco_hydro18_cat"/>
</dbReference>
<name>A0A0F2MFK0_SPOSC</name>
<dbReference type="GO" id="GO:0008843">
    <property type="term" value="F:endochitinase activity"/>
    <property type="evidence" value="ECO:0007669"/>
    <property type="project" value="UniProtKB-EC"/>
</dbReference>
<reference evidence="8 9" key="1">
    <citation type="journal article" date="2014" name="BMC Genomics">
        <title>Comparative genomics of the major fungal agents of human and animal Sporotrichosis: Sporothrix schenckii and Sporothrix brasiliensis.</title>
        <authorList>
            <person name="Teixeira M.M."/>
            <person name="de Almeida L.G."/>
            <person name="Kubitschek-Barreira P."/>
            <person name="Alves F.L."/>
            <person name="Kioshima E.S."/>
            <person name="Abadio A.K."/>
            <person name="Fernandes L."/>
            <person name="Derengowski L.S."/>
            <person name="Ferreira K.S."/>
            <person name="Souza R.C."/>
            <person name="Ruiz J.C."/>
            <person name="de Andrade N.C."/>
            <person name="Paes H.C."/>
            <person name="Nicola A.M."/>
            <person name="Albuquerque P."/>
            <person name="Gerber A.L."/>
            <person name="Martins V.P."/>
            <person name="Peconick L.D."/>
            <person name="Neto A.V."/>
            <person name="Chaucanez C.B."/>
            <person name="Silva P.A."/>
            <person name="Cunha O.L."/>
            <person name="de Oliveira F.F."/>
            <person name="dos Santos T.C."/>
            <person name="Barros A.L."/>
            <person name="Soares M.A."/>
            <person name="de Oliveira L.M."/>
            <person name="Marini M.M."/>
            <person name="Villalobos-Duno H."/>
            <person name="Cunha M.M."/>
            <person name="de Hoog S."/>
            <person name="da Silveira J.F."/>
            <person name="Henrissat B."/>
            <person name="Nino-Vega G.A."/>
            <person name="Cisalpino P.S."/>
            <person name="Mora-Montes H.M."/>
            <person name="Almeida S.R."/>
            <person name="Stajich J.E."/>
            <person name="Lopes-Bezerra L.M."/>
            <person name="Vasconcelos A.T."/>
            <person name="Felipe M.S."/>
        </authorList>
    </citation>
    <scope>NUCLEOTIDE SEQUENCE [LARGE SCALE GENOMIC DNA]</scope>
    <source>
        <strain evidence="8 9">1099-18</strain>
    </source>
</reference>
<evidence type="ECO:0000313" key="8">
    <source>
        <dbReference type="EMBL" id="KJR87859.1"/>
    </source>
</evidence>
<keyword evidence="5" id="KW-0732">Signal</keyword>
<evidence type="ECO:0000256" key="1">
    <source>
        <dbReference type="ARBA" id="ARBA00008682"/>
    </source>
</evidence>
<evidence type="ECO:0000259" key="6">
    <source>
        <dbReference type="PROSITE" id="PS50941"/>
    </source>
</evidence>
<evidence type="ECO:0000313" key="9">
    <source>
        <dbReference type="Proteomes" id="UP000033710"/>
    </source>
</evidence>
<dbReference type="OrthoDB" id="73875at2759"/>
<dbReference type="Gene3D" id="3.20.20.80">
    <property type="entry name" value="Glycosidases"/>
    <property type="match status" value="1"/>
</dbReference>
<dbReference type="InterPro" id="IPR011583">
    <property type="entry name" value="Chitinase_II/V-like_cat"/>
</dbReference>